<dbReference type="OrthoDB" id="2305901at2759"/>
<gene>
    <name evidence="1" type="ORF">BDV29DRAFT_154663</name>
</gene>
<name>A0A5N5X731_9EURO</name>
<evidence type="ECO:0000313" key="2">
    <source>
        <dbReference type="Proteomes" id="UP000326565"/>
    </source>
</evidence>
<proteinExistence type="predicted"/>
<dbReference type="Proteomes" id="UP000326565">
    <property type="component" value="Unassembled WGS sequence"/>
</dbReference>
<protein>
    <submittedName>
        <fullName evidence="1">Uncharacterized protein</fullName>
    </submittedName>
</protein>
<keyword evidence="2" id="KW-1185">Reference proteome</keyword>
<reference evidence="1 2" key="1">
    <citation type="submission" date="2019-04" db="EMBL/GenBank/DDBJ databases">
        <title>Friends and foes A comparative genomics study of 23 Aspergillus species from section Flavi.</title>
        <authorList>
            <consortium name="DOE Joint Genome Institute"/>
            <person name="Kjaerbolling I."/>
            <person name="Vesth T."/>
            <person name="Frisvad J.C."/>
            <person name="Nybo J.L."/>
            <person name="Theobald S."/>
            <person name="Kildgaard S."/>
            <person name="Isbrandt T."/>
            <person name="Kuo A."/>
            <person name="Sato A."/>
            <person name="Lyhne E.K."/>
            <person name="Kogle M.E."/>
            <person name="Wiebenga A."/>
            <person name="Kun R.S."/>
            <person name="Lubbers R.J."/>
            <person name="Makela M.R."/>
            <person name="Barry K."/>
            <person name="Chovatia M."/>
            <person name="Clum A."/>
            <person name="Daum C."/>
            <person name="Haridas S."/>
            <person name="He G."/>
            <person name="LaButti K."/>
            <person name="Lipzen A."/>
            <person name="Mondo S."/>
            <person name="Riley R."/>
            <person name="Salamov A."/>
            <person name="Simmons B.A."/>
            <person name="Magnuson J.K."/>
            <person name="Henrissat B."/>
            <person name="Mortensen U.H."/>
            <person name="Larsen T.O."/>
            <person name="Devries R.P."/>
            <person name="Grigoriev I.V."/>
            <person name="Machida M."/>
            <person name="Baker S.E."/>
            <person name="Andersen M.R."/>
        </authorList>
    </citation>
    <scope>NUCLEOTIDE SEQUENCE [LARGE SCALE GENOMIC DNA]</scope>
    <source>
        <strain evidence="1 2">CBS 151.66</strain>
    </source>
</reference>
<dbReference type="AlphaFoldDB" id="A0A5N5X731"/>
<accession>A0A5N5X731</accession>
<dbReference type="EMBL" id="ML732180">
    <property type="protein sequence ID" value="KAB8076489.1"/>
    <property type="molecule type" value="Genomic_DNA"/>
</dbReference>
<sequence>MATEMSAAQHALSIPEIVSTIFQCLHSSSVPYARVWIRNKRTGRRVGRNTVWHLNRIFFNWGLVNHLWNREAIHHLWRKPGNPGSINTLHRLFLLVEHNRRQLYANLVESAVLRTEARQWEHRDILRDVVFPKMKSALLIVVGLGESKRKKRLCDSVPPLGNNSISSLTVQPSDPCWEDVPRRQLETVLDQIPDVFPNLETIMFYYRAEVNRTAMQRLGARLPRLKHDKYSQLEVVEDK</sequence>
<organism evidence="1 2">
    <name type="scientific">Aspergillus leporis</name>
    <dbReference type="NCBI Taxonomy" id="41062"/>
    <lineage>
        <taxon>Eukaryota</taxon>
        <taxon>Fungi</taxon>
        <taxon>Dikarya</taxon>
        <taxon>Ascomycota</taxon>
        <taxon>Pezizomycotina</taxon>
        <taxon>Eurotiomycetes</taxon>
        <taxon>Eurotiomycetidae</taxon>
        <taxon>Eurotiales</taxon>
        <taxon>Aspergillaceae</taxon>
        <taxon>Aspergillus</taxon>
        <taxon>Aspergillus subgen. Circumdati</taxon>
    </lineage>
</organism>
<evidence type="ECO:0000313" key="1">
    <source>
        <dbReference type="EMBL" id="KAB8076489.1"/>
    </source>
</evidence>